<organism evidence="3 4">
    <name type="scientific">Ruoffia tabacinasalis</name>
    <dbReference type="NCBI Taxonomy" id="87458"/>
    <lineage>
        <taxon>Bacteria</taxon>
        <taxon>Bacillati</taxon>
        <taxon>Bacillota</taxon>
        <taxon>Bacilli</taxon>
        <taxon>Lactobacillales</taxon>
        <taxon>Aerococcaceae</taxon>
        <taxon>Ruoffia</taxon>
    </lineage>
</organism>
<sequence length="470" mass="54629">MMRKQNTGITVVLVILVAISFLFSYFILYDINTFESIIGNESAPTDEEIATETIQPTANYYSPTRLSFQDVVSSDEYIIRLGQQSYFIRDEATINTLRSLIESRPISVDNVSYMEDPQLLNNLLDVDHLQMELPTRIPLGAYTRVLSIEDEIPTDILIDRIIIPLTSQEERGVYLIDSKTERVIEAELSSNLRKDELRNAITLENSDLLEVVRYQGAYKPIYLPVNNVNLQSQLFTLDVLPENLHVSDLFDNTGFNTTEVANSDDDEVFRYQNYINTLDVNRTTQQFDLTISRADPGEPRTTVEKFRNAFSMVQQFEYWEGDIRLFHQENNFITFRRYYNDLPILTSSNMPDYGANSVQMRGDLSGDIFRYHQPMLTFYTHIDTASQEYELMNHEEILAVLQERGYTVNGFEDIFMAYEWQEDMEMFRKAELIPTWFFQLNGEHYTLEEIQSDDFVDIWNTQVLGEGGAD</sequence>
<name>A0A5R9DXH9_9LACT</name>
<feature type="domain" description="Regulatory protein YycH" evidence="2">
    <location>
        <begin position="10"/>
        <end position="446"/>
    </location>
</feature>
<accession>A0A5R9DXH9</accession>
<dbReference type="OrthoDB" id="2382185at2"/>
<dbReference type="Gene3D" id="3.10.450.310">
    <property type="match status" value="1"/>
</dbReference>
<evidence type="ECO:0000313" key="3">
    <source>
        <dbReference type="EMBL" id="TLQ41491.1"/>
    </source>
</evidence>
<gene>
    <name evidence="3" type="ORF">FEZ33_05870</name>
</gene>
<keyword evidence="1" id="KW-0812">Transmembrane</keyword>
<dbReference type="AlphaFoldDB" id="A0A5R9DXH9"/>
<comment type="caution">
    <text evidence="3">The sequence shown here is derived from an EMBL/GenBank/DDBJ whole genome shotgun (WGS) entry which is preliminary data.</text>
</comment>
<evidence type="ECO:0000259" key="2">
    <source>
        <dbReference type="Pfam" id="PF07435"/>
    </source>
</evidence>
<keyword evidence="1" id="KW-1133">Transmembrane helix</keyword>
<evidence type="ECO:0000313" key="4">
    <source>
        <dbReference type="Proteomes" id="UP000306420"/>
    </source>
</evidence>
<proteinExistence type="predicted"/>
<dbReference type="CDD" id="cd15787">
    <property type="entry name" value="YycH_N"/>
    <property type="match status" value="1"/>
</dbReference>
<dbReference type="InterPro" id="IPR042274">
    <property type="entry name" value="YycH/YycI_2"/>
</dbReference>
<evidence type="ECO:0000256" key="1">
    <source>
        <dbReference type="SAM" id="Phobius"/>
    </source>
</evidence>
<feature type="transmembrane region" description="Helical" evidence="1">
    <location>
        <begin position="7"/>
        <end position="28"/>
    </location>
</feature>
<keyword evidence="1" id="KW-0472">Membrane</keyword>
<dbReference type="Pfam" id="PF07435">
    <property type="entry name" value="YycH"/>
    <property type="match status" value="1"/>
</dbReference>
<dbReference type="EMBL" id="VBSP01000016">
    <property type="protein sequence ID" value="TLQ41491.1"/>
    <property type="molecule type" value="Genomic_DNA"/>
</dbReference>
<dbReference type="InterPro" id="IPR009996">
    <property type="entry name" value="YycH"/>
</dbReference>
<dbReference type="Proteomes" id="UP000306420">
    <property type="component" value="Unassembled WGS sequence"/>
</dbReference>
<reference evidence="3 4" key="1">
    <citation type="submission" date="2019-05" db="EMBL/GenBank/DDBJ databases">
        <title>The metagenome of a microbial culture collection derived from dairy environment covers the genomic content of the human microbiome.</title>
        <authorList>
            <person name="Roder T."/>
            <person name="Wuthrich D."/>
            <person name="Sattari Z."/>
            <person name="Von Ah U."/>
            <person name="Bar C."/>
            <person name="Ronchi F."/>
            <person name="Macpherson A.J."/>
            <person name="Ganal-Vonarburg S.C."/>
            <person name="Bruggmann R."/>
            <person name="Vergeres G."/>
        </authorList>
    </citation>
    <scope>NUCLEOTIDE SEQUENCE [LARGE SCALE GENOMIC DNA]</scope>
    <source>
        <strain evidence="3 4">FAM 24227</strain>
    </source>
</reference>
<dbReference type="Gene3D" id="3.30.310.160">
    <property type="entry name" value="YycH protein, domain 2"/>
    <property type="match status" value="1"/>
</dbReference>
<protein>
    <recommendedName>
        <fullName evidence="2">Regulatory protein YycH domain-containing protein</fullName>
    </recommendedName>
</protein>